<comment type="caution">
    <text evidence="2">The sequence shown here is derived from an EMBL/GenBank/DDBJ whole genome shotgun (WGS) entry which is preliminary data.</text>
</comment>
<evidence type="ECO:0000313" key="2">
    <source>
        <dbReference type="EMBL" id="MDM8270364.1"/>
    </source>
</evidence>
<reference evidence="2" key="1">
    <citation type="submission" date="2023-06" db="EMBL/GenBank/DDBJ databases">
        <title>Identification and characterization of horizontal gene transfer across gut microbiota members of farm animals based on homology search.</title>
        <authorList>
            <person name="Schwarzerova J."/>
            <person name="Nykrynova M."/>
            <person name="Jureckova K."/>
            <person name="Cejkova D."/>
            <person name="Rychlik I."/>
        </authorList>
    </citation>
    <scope>NUCLEOTIDE SEQUENCE</scope>
    <source>
        <strain evidence="2">153_Feed</strain>
    </source>
</reference>
<gene>
    <name evidence="2" type="ORF">QUW25_01490</name>
</gene>
<keyword evidence="3" id="KW-1185">Reference proteome</keyword>
<sequence>MNTKTMDERIADAEAHLAKLKADRAERIAKETAKRDAGMARIAFGTSIEALVRSAQQRQVPLSGSVGDLLAALFEEREEQRLAEDRRRRAERKARRDAAEAEQRG</sequence>
<dbReference type="RefSeq" id="WP_289510464.1">
    <property type="nucleotide sequence ID" value="NZ_JAUDEA010000001.1"/>
</dbReference>
<accession>A0ABT7V173</accession>
<reference evidence="2" key="2">
    <citation type="submission" date="2023-06" db="EMBL/GenBank/DDBJ databases">
        <authorList>
            <person name="Zeman M."/>
            <person name="Kubasova T."/>
            <person name="Jahodarova E."/>
            <person name="Nykrynova M."/>
            <person name="Rychlik I."/>
        </authorList>
    </citation>
    <scope>NUCLEOTIDE SEQUENCE</scope>
    <source>
        <strain evidence="2">153_Feed</strain>
    </source>
</reference>
<dbReference type="Proteomes" id="UP001529256">
    <property type="component" value="Unassembled WGS sequence"/>
</dbReference>
<protein>
    <recommendedName>
        <fullName evidence="4">Relaxasome subunit MobC</fullName>
    </recommendedName>
</protein>
<evidence type="ECO:0000313" key="3">
    <source>
        <dbReference type="Proteomes" id="UP001529256"/>
    </source>
</evidence>
<evidence type="ECO:0008006" key="4">
    <source>
        <dbReference type="Google" id="ProtNLM"/>
    </source>
</evidence>
<name>A0ABT7V173_9ACTN</name>
<evidence type="ECO:0000256" key="1">
    <source>
        <dbReference type="SAM" id="MobiDB-lite"/>
    </source>
</evidence>
<dbReference type="EMBL" id="JAUDEA010000001">
    <property type="protein sequence ID" value="MDM8270364.1"/>
    <property type="molecule type" value="Genomic_DNA"/>
</dbReference>
<proteinExistence type="predicted"/>
<feature type="region of interest" description="Disordered" evidence="1">
    <location>
        <begin position="80"/>
        <end position="105"/>
    </location>
</feature>
<organism evidence="2 3">
    <name type="scientific">Thermophilibacter provencensis</name>
    <dbReference type="NCBI Taxonomy" id="1852386"/>
    <lineage>
        <taxon>Bacteria</taxon>
        <taxon>Bacillati</taxon>
        <taxon>Actinomycetota</taxon>
        <taxon>Coriobacteriia</taxon>
        <taxon>Coriobacteriales</taxon>
        <taxon>Atopobiaceae</taxon>
        <taxon>Thermophilibacter</taxon>
    </lineage>
</organism>